<dbReference type="Proteomes" id="UP000694864">
    <property type="component" value="Chromosome 1"/>
</dbReference>
<dbReference type="Gene3D" id="2.60.210.10">
    <property type="entry name" value="Apoptosis, Tumor Necrosis Factor Receptor Associated Protein 2, Chain A"/>
    <property type="match status" value="1"/>
</dbReference>
<dbReference type="PANTHER" id="PTHR46162:SF65">
    <property type="entry name" value="F9D12.8 PROTEIN-RELATED"/>
    <property type="match status" value="1"/>
</dbReference>
<dbReference type="InterPro" id="IPR002083">
    <property type="entry name" value="MATH/TRAF_dom"/>
</dbReference>
<dbReference type="RefSeq" id="XP_019083071.1">
    <property type="nucleotide sequence ID" value="XM_019227526.1"/>
</dbReference>
<accession>A0ABM1Q8I3</accession>
<dbReference type="CDD" id="cd00121">
    <property type="entry name" value="MATH"/>
    <property type="match status" value="1"/>
</dbReference>
<reference evidence="1" key="1">
    <citation type="journal article" date="2014" name="Nat. Commun.">
        <title>The emerging biofuel crop Camelina sativa retains a highly undifferentiated hexaploid genome structure.</title>
        <authorList>
            <person name="Kagale S."/>
            <person name="Koh C."/>
            <person name="Nixon J."/>
            <person name="Bollina V."/>
            <person name="Clarke W.E."/>
            <person name="Tuteja R."/>
            <person name="Spillane C."/>
            <person name="Robinson S.J."/>
            <person name="Links M.G."/>
            <person name="Clarke C."/>
            <person name="Higgins E.E."/>
            <person name="Huebert T."/>
            <person name="Sharpe A.G."/>
            <person name="Parkin I.A."/>
        </authorList>
    </citation>
    <scope>NUCLEOTIDE SEQUENCE [LARGE SCALE GENOMIC DNA]</scope>
    <source>
        <strain evidence="1">cv. DH55</strain>
    </source>
</reference>
<name>A0ABM1Q8I3_CAMSA</name>
<evidence type="ECO:0000313" key="1">
    <source>
        <dbReference type="Proteomes" id="UP000694864"/>
    </source>
</evidence>
<dbReference type="GeneID" id="109125589"/>
<proteinExistence type="predicted"/>
<dbReference type="SUPFAM" id="SSF49599">
    <property type="entry name" value="TRAF domain-like"/>
    <property type="match status" value="1"/>
</dbReference>
<evidence type="ECO:0000313" key="2">
    <source>
        <dbReference type="RefSeq" id="XP_019083071.1"/>
    </source>
</evidence>
<organism evidence="1 2">
    <name type="scientific">Camelina sativa</name>
    <name type="common">False flax</name>
    <name type="synonym">Myagrum sativum</name>
    <dbReference type="NCBI Taxonomy" id="90675"/>
    <lineage>
        <taxon>Eukaryota</taxon>
        <taxon>Viridiplantae</taxon>
        <taxon>Streptophyta</taxon>
        <taxon>Embryophyta</taxon>
        <taxon>Tracheophyta</taxon>
        <taxon>Spermatophyta</taxon>
        <taxon>Magnoliopsida</taxon>
        <taxon>eudicotyledons</taxon>
        <taxon>Gunneridae</taxon>
        <taxon>Pentapetalae</taxon>
        <taxon>rosids</taxon>
        <taxon>malvids</taxon>
        <taxon>Brassicales</taxon>
        <taxon>Brassicaceae</taxon>
        <taxon>Camelineae</taxon>
        <taxon>Camelina</taxon>
    </lineage>
</organism>
<gene>
    <name evidence="2" type="primary">LOC109125589</name>
</gene>
<dbReference type="InterPro" id="IPR008974">
    <property type="entry name" value="TRAF-like"/>
</dbReference>
<reference evidence="2" key="2">
    <citation type="submission" date="2025-08" db="UniProtKB">
        <authorList>
            <consortium name="RefSeq"/>
        </authorList>
    </citation>
    <scope>IDENTIFICATION</scope>
    <source>
        <tissue evidence="2">Leaf</tissue>
    </source>
</reference>
<protein>
    <submittedName>
        <fullName evidence="2">Uncharacterized protein LOC109125589</fullName>
    </submittedName>
</protein>
<sequence length="172" mass="19466">MYVEIDSTSLMSKPQTEVFENVRFFVFNKNVNKYITIQESKRFNTLKTVWGLPQVLPLDTFNNGYVFEGDQCEFGVDIIVSPTPANGDILSFNEKFPCPKSLSLYPNGESAKTDGESAKTDGESAKVDDERVSIYLILADNETLREDEKVFAQAQLRLLDPFGHDHVTVERN</sequence>
<keyword evidence="1" id="KW-1185">Reference proteome</keyword>
<dbReference type="PANTHER" id="PTHR46162">
    <property type="entry name" value="TRAF-LIKE FAMILY PROTEIN"/>
    <property type="match status" value="1"/>
</dbReference>